<keyword evidence="2 6" id="KW-0479">Metal-binding</keyword>
<dbReference type="PANTHER" id="PTHR43422:SF3">
    <property type="entry name" value="THIAMINE THIAZOLE SYNTHASE"/>
    <property type="match status" value="1"/>
</dbReference>
<keyword evidence="1 6" id="KW-0808">Transferase</keyword>
<dbReference type="GO" id="GO:0016763">
    <property type="term" value="F:pentosyltransferase activity"/>
    <property type="evidence" value="ECO:0007669"/>
    <property type="project" value="UniProtKB-UniRule"/>
</dbReference>
<comment type="pathway">
    <text evidence="6">Cofactor biosynthesis; thiamine diphosphate biosynthesis.</text>
</comment>
<dbReference type="STRING" id="694429.Pyrfu_0366"/>
<dbReference type="SUPFAM" id="SSF51905">
    <property type="entry name" value="FAD/NAD(P)-binding domain"/>
    <property type="match status" value="1"/>
</dbReference>
<evidence type="ECO:0000256" key="6">
    <source>
        <dbReference type="HAMAP-Rule" id="MF_00304"/>
    </source>
</evidence>
<dbReference type="EC" id="2.4.2.59" evidence="6"/>
<dbReference type="GO" id="GO:0009228">
    <property type="term" value="P:thiamine biosynthetic process"/>
    <property type="evidence" value="ECO:0007669"/>
    <property type="project" value="UniProtKB-KW"/>
</dbReference>
<evidence type="ECO:0000256" key="4">
    <source>
        <dbReference type="ARBA" id="ARBA00023004"/>
    </source>
</evidence>
<dbReference type="HOGENOM" id="CLU_053727_2_0_2"/>
<feature type="binding site" description="in other chain" evidence="6">
    <location>
        <position position="49"/>
    </location>
    <ligand>
        <name>NAD(+)</name>
        <dbReference type="ChEBI" id="CHEBI:57540"/>
        <note>ligand shared between two adjacent protomers</note>
    </ligand>
</feature>
<feature type="binding site" evidence="6">
    <location>
        <position position="248"/>
    </location>
    <ligand>
        <name>glycine</name>
        <dbReference type="ChEBI" id="CHEBI:57305"/>
    </ligand>
</feature>
<dbReference type="FunCoup" id="G0EFR7">
    <property type="interactions" value="94"/>
</dbReference>
<evidence type="ECO:0000256" key="5">
    <source>
        <dbReference type="ARBA" id="ARBA00023027"/>
    </source>
</evidence>
<dbReference type="InterPro" id="IPR022828">
    <property type="entry name" value="Thi4_prok"/>
</dbReference>
<dbReference type="PANTHER" id="PTHR43422">
    <property type="entry name" value="THIAMINE THIAZOLE SYNTHASE"/>
    <property type="match status" value="1"/>
</dbReference>
<dbReference type="AlphaFoldDB" id="G0EFR7"/>
<dbReference type="PRINTS" id="PR00411">
    <property type="entry name" value="PNDRDTASEI"/>
</dbReference>
<dbReference type="KEGG" id="pfm:Pyrfu_0366"/>
<dbReference type="GO" id="GO:0052837">
    <property type="term" value="P:thiazole biosynthetic process"/>
    <property type="evidence" value="ECO:0007669"/>
    <property type="project" value="UniProtKB-UniRule"/>
</dbReference>
<keyword evidence="4 6" id="KW-0408">Iron</keyword>
<keyword evidence="8" id="KW-1185">Reference proteome</keyword>
<feature type="binding site" description="in other chain" evidence="6">
    <location>
        <position position="76"/>
    </location>
    <ligand>
        <name>NAD(+)</name>
        <dbReference type="ChEBI" id="CHEBI:57540"/>
        <note>ligand shared between two adjacent protomers</note>
    </ligand>
</feature>
<sequence>MVIPGHMTTRRTAMPGLDAIITRVIIEEASKELVEYAESDVIVVGAGPAGLTAAFYLAKRGFRVLVLERRLSVGGGIGGGGMLFHKVLVQEEALPVLNDMGIRVHPTSVKGIYSLDSVALITGLASAAVNAGAKIILGLEAVDLVVRKEGERHRVAGVMALWSAVGIANLHVDPLMFEAKAVVDATGHDARLARIAHQKLRGEAPEVPGDGPAWAEEGEKLVVKATGELIPGLYVAGMAATAVKGYYRMGPIFGGMLLSGKKVADLITEKLRGK</sequence>
<accession>G0EFR7</accession>
<proteinExistence type="inferred from homology"/>
<protein>
    <recommendedName>
        <fullName evidence="6">Thiamine thiazole synthase</fullName>
        <ecNumber evidence="6">2.4.2.59</ecNumber>
    </recommendedName>
</protein>
<dbReference type="eggNOG" id="arCOG00574">
    <property type="taxonomic scope" value="Archaea"/>
</dbReference>
<keyword evidence="5 6" id="KW-0520">NAD</keyword>
<dbReference type="NCBIfam" id="TIGR00292">
    <property type="entry name" value="sulfide-dependent adenosine diphosphate thiazole synthase"/>
    <property type="match status" value="1"/>
</dbReference>
<name>G0EFR7_PYRF1</name>
<comment type="caution">
    <text evidence="6">Lacks conserved residue(s) required for the propagation of feature annotation.</text>
</comment>
<feature type="binding site" description="in other chain" evidence="6">
    <location>
        <position position="238"/>
    </location>
    <ligand>
        <name>NAD(+)</name>
        <dbReference type="ChEBI" id="CHEBI:57540"/>
        <note>ligand shared between two adjacent protomers</note>
    </ligand>
</feature>
<dbReference type="UniPathway" id="UPA00060"/>
<evidence type="ECO:0000313" key="8">
    <source>
        <dbReference type="Proteomes" id="UP000001037"/>
    </source>
</evidence>
<evidence type="ECO:0000256" key="2">
    <source>
        <dbReference type="ARBA" id="ARBA00022723"/>
    </source>
</evidence>
<dbReference type="HAMAP" id="MF_00304">
    <property type="entry name" value="Thi4"/>
    <property type="match status" value="1"/>
</dbReference>
<feature type="binding site" evidence="6">
    <location>
        <begin position="171"/>
        <end position="173"/>
    </location>
    <ligand>
        <name>NAD(+)</name>
        <dbReference type="ChEBI" id="CHEBI:57540"/>
        <note>ligand shared between two adjacent protomers</note>
    </ligand>
</feature>
<dbReference type="GO" id="GO:0005506">
    <property type="term" value="F:iron ion binding"/>
    <property type="evidence" value="ECO:0007669"/>
    <property type="project" value="UniProtKB-UniRule"/>
</dbReference>
<dbReference type="Pfam" id="PF01946">
    <property type="entry name" value="Thi4"/>
    <property type="match status" value="1"/>
</dbReference>
<evidence type="ECO:0000256" key="3">
    <source>
        <dbReference type="ARBA" id="ARBA00022977"/>
    </source>
</evidence>
<keyword evidence="3 6" id="KW-0784">Thiamine biosynthesis</keyword>
<dbReference type="EMBL" id="CP002838">
    <property type="protein sequence ID" value="AEM38238.1"/>
    <property type="molecule type" value="Genomic_DNA"/>
</dbReference>
<feature type="binding site" description="in other chain" evidence="6">
    <location>
        <position position="188"/>
    </location>
    <ligand>
        <name>Fe cation</name>
        <dbReference type="ChEBI" id="CHEBI:24875"/>
        <note>ligand shared between two adjacent protomers</note>
    </ligand>
</feature>
<dbReference type="PRINTS" id="PR00368">
    <property type="entry name" value="FADPNR"/>
</dbReference>
<dbReference type="InterPro" id="IPR002922">
    <property type="entry name" value="Thi4_fam"/>
</dbReference>
<dbReference type="InParanoid" id="G0EFR7"/>
<feature type="binding site" evidence="6">
    <location>
        <position position="173"/>
    </location>
    <ligand>
        <name>Fe cation</name>
        <dbReference type="ChEBI" id="CHEBI:24875"/>
        <note>ligand shared between two adjacent protomers</note>
    </ligand>
</feature>
<organism evidence="7 8">
    <name type="scientific">Pyrolobus fumarii (strain DSM 11204 / 1A)</name>
    <dbReference type="NCBI Taxonomy" id="694429"/>
    <lineage>
        <taxon>Archaea</taxon>
        <taxon>Thermoproteota</taxon>
        <taxon>Thermoprotei</taxon>
        <taxon>Desulfurococcales</taxon>
        <taxon>Pyrodictiaceae</taxon>
        <taxon>Pyrolobus</taxon>
    </lineage>
</organism>
<evidence type="ECO:0000256" key="1">
    <source>
        <dbReference type="ARBA" id="ARBA00022679"/>
    </source>
</evidence>
<dbReference type="InterPro" id="IPR036188">
    <property type="entry name" value="FAD/NAD-bd_sf"/>
</dbReference>
<comment type="similarity">
    <text evidence="6">Belongs to the THI4 family.</text>
</comment>
<dbReference type="Proteomes" id="UP000001037">
    <property type="component" value="Chromosome"/>
</dbReference>
<dbReference type="Gene3D" id="3.50.50.60">
    <property type="entry name" value="FAD/NAD(P)-binding domain"/>
    <property type="match status" value="1"/>
</dbReference>
<gene>
    <name evidence="6" type="primary">thi4</name>
    <name evidence="7" type="ordered locus">Pyrfu_0366</name>
</gene>
<comment type="subunit">
    <text evidence="6">Homooctamer; tetramer of dimers.</text>
</comment>
<comment type="catalytic activity">
    <reaction evidence="6">
        <text>hydrogen sulfide + glycine + NAD(+) = ADP-5-ethyl-4-methylthiazole-2-carboxylate + nicotinamide + 3 H2O + H(+)</text>
        <dbReference type="Rhea" id="RHEA:55704"/>
        <dbReference type="ChEBI" id="CHEBI:15377"/>
        <dbReference type="ChEBI" id="CHEBI:15378"/>
        <dbReference type="ChEBI" id="CHEBI:17154"/>
        <dbReference type="ChEBI" id="CHEBI:29919"/>
        <dbReference type="ChEBI" id="CHEBI:57305"/>
        <dbReference type="ChEBI" id="CHEBI:57540"/>
        <dbReference type="ChEBI" id="CHEBI:139151"/>
        <dbReference type="EC" id="2.4.2.59"/>
    </reaction>
</comment>
<comment type="cofactor">
    <cofactor evidence="6">
        <name>Fe(2+)</name>
        <dbReference type="ChEBI" id="CHEBI:29033"/>
    </cofactor>
</comment>
<comment type="function">
    <text evidence="6">Involved in the biosynthesis of the thiazole moiety of thiamine. Catalyzes the conversion of NAD and glycine to adenosine diphosphate 5-(2-hydroxyethyl)-4-methylthiazole-2-carboxylate (ADT), an adenylated thiazole intermediate, using free sulfide as a source of sulfur.</text>
</comment>
<reference evidence="7 8" key="1">
    <citation type="journal article" date="2011" name="Stand. Genomic Sci.">
        <title>Complete genome sequence of the hyperthermophilic chemolithoautotroph Pyrolobus fumarii type strain (1A).</title>
        <authorList>
            <person name="Anderson I."/>
            <person name="Goker M."/>
            <person name="Nolan M."/>
            <person name="Lucas S."/>
            <person name="Hammon N."/>
            <person name="Deshpande S."/>
            <person name="Cheng J.F."/>
            <person name="Tapia R."/>
            <person name="Han C."/>
            <person name="Goodwin L."/>
            <person name="Pitluck S."/>
            <person name="Huntemann M."/>
            <person name="Liolios K."/>
            <person name="Ivanova N."/>
            <person name="Pagani I."/>
            <person name="Mavromatis K."/>
            <person name="Ovchinikova G."/>
            <person name="Pati A."/>
            <person name="Chen A."/>
            <person name="Palaniappan K."/>
            <person name="Land M."/>
            <person name="Hauser L."/>
            <person name="Brambilla E.M."/>
            <person name="Huber H."/>
            <person name="Yasawong M."/>
            <person name="Rohde M."/>
            <person name="Spring S."/>
            <person name="Abt B."/>
            <person name="Sikorski J."/>
            <person name="Wirth R."/>
            <person name="Detter J.C."/>
            <person name="Woyke T."/>
            <person name="Bristow J."/>
            <person name="Eisen J.A."/>
            <person name="Markowitz V."/>
            <person name="Hugenholtz P."/>
            <person name="Kyrpides N.C."/>
            <person name="Klenk H.P."/>
            <person name="Lapidus A."/>
        </authorList>
    </citation>
    <scope>NUCLEOTIDE SEQUENCE [LARGE SCALE GENOMIC DNA]</scope>
    <source>
        <strain evidence="8">DSM 11204 / 1A</strain>
    </source>
</reference>
<dbReference type="GO" id="GO:0009229">
    <property type="term" value="P:thiamine diphosphate biosynthetic process"/>
    <property type="evidence" value="ECO:0007669"/>
    <property type="project" value="UniProtKB-UniRule"/>
</dbReference>
<evidence type="ECO:0000313" key="7">
    <source>
        <dbReference type="EMBL" id="AEM38238.1"/>
    </source>
</evidence>
<feature type="binding site" description="in other chain" evidence="6">
    <location>
        <begin position="68"/>
        <end position="69"/>
    </location>
    <ligand>
        <name>NAD(+)</name>
        <dbReference type="ChEBI" id="CHEBI:57540"/>
        <note>ligand shared between two adjacent protomers</note>
    </ligand>
</feature>